<name>A0A6J1QET3_9HYME</name>
<dbReference type="Gene3D" id="2.110.10.10">
    <property type="entry name" value="Hemopexin-like domain"/>
    <property type="match status" value="1"/>
</dbReference>
<keyword evidence="2" id="KW-1185">Reference proteome</keyword>
<dbReference type="Proteomes" id="UP000504618">
    <property type="component" value="Unplaced"/>
</dbReference>
<organism evidence="2 3">
    <name type="scientific">Temnothorax curvispinosus</name>
    <dbReference type="NCBI Taxonomy" id="300111"/>
    <lineage>
        <taxon>Eukaryota</taxon>
        <taxon>Metazoa</taxon>
        <taxon>Ecdysozoa</taxon>
        <taxon>Arthropoda</taxon>
        <taxon>Hexapoda</taxon>
        <taxon>Insecta</taxon>
        <taxon>Pterygota</taxon>
        <taxon>Neoptera</taxon>
        <taxon>Endopterygota</taxon>
        <taxon>Hymenoptera</taxon>
        <taxon>Apocrita</taxon>
        <taxon>Aculeata</taxon>
        <taxon>Formicoidea</taxon>
        <taxon>Formicidae</taxon>
        <taxon>Myrmicinae</taxon>
        <taxon>Temnothorax</taxon>
    </lineage>
</organism>
<gene>
    <name evidence="3" type="primary">LOC112460419</name>
</gene>
<reference evidence="3" key="1">
    <citation type="submission" date="2025-08" db="UniProtKB">
        <authorList>
            <consortium name="RefSeq"/>
        </authorList>
    </citation>
    <scope>IDENTIFICATION</scope>
    <source>
        <tissue evidence="3">Whole body</tissue>
    </source>
</reference>
<proteinExistence type="predicted"/>
<evidence type="ECO:0000313" key="2">
    <source>
        <dbReference type="Proteomes" id="UP000504618"/>
    </source>
</evidence>
<dbReference type="AlphaFoldDB" id="A0A6J1QET3"/>
<dbReference type="InterPro" id="IPR036375">
    <property type="entry name" value="Hemopexin-like_dom_sf"/>
</dbReference>
<evidence type="ECO:0000313" key="3">
    <source>
        <dbReference type="RefSeq" id="XP_024880847.1"/>
    </source>
</evidence>
<feature type="region of interest" description="Disordered" evidence="1">
    <location>
        <begin position="286"/>
        <end position="342"/>
    </location>
</feature>
<dbReference type="GeneID" id="112460419"/>
<accession>A0A6J1QET3</accession>
<protein>
    <submittedName>
        <fullName evidence="3">Uncharacterized protein LOC112460419</fullName>
    </submittedName>
</protein>
<feature type="compositionally biased region" description="Basic and acidic residues" evidence="1">
    <location>
        <begin position="320"/>
        <end position="342"/>
    </location>
</feature>
<sequence>MLRSQGNKLCAAPFDGPHKDVAHAFFSTEEPNYIWEVHVDKSETWHIQLNKNPPGSLEDVLSIQHLYGAKENAKFPKLATTTTATTKDVETDLCTLRNVDTVLIMNGRLYISHKRYMWSIDIDGKTYKKPLLLTDYMKFLPKNFTRLTAAYQAPSGNIVLFAGNMSYMITYPRVKLVSTWPRSHTDLGLLDTNAKINAMLNTNEGRSYIIYNDNVVGEIDDCSMTIVKFYHIDIIFPGIPHSVSSAFRYIDGNLYFISKNRFYRFNEFTKTVTAFGNLIWRSSRQSDDDFENSVGSVKRRRTVDEQSTELETPFPNRGNVDSRKNTCHDDGILKSDVERHPV</sequence>
<dbReference type="SUPFAM" id="SSF50923">
    <property type="entry name" value="Hemopexin-like domain"/>
    <property type="match status" value="1"/>
</dbReference>
<dbReference type="OrthoDB" id="7550572at2759"/>
<dbReference type="RefSeq" id="XP_024880847.1">
    <property type="nucleotide sequence ID" value="XM_025025079.1"/>
</dbReference>
<evidence type="ECO:0000256" key="1">
    <source>
        <dbReference type="SAM" id="MobiDB-lite"/>
    </source>
</evidence>